<reference evidence="3" key="2">
    <citation type="submission" date="2025-09" db="UniProtKB">
        <authorList>
            <consortium name="Ensembl"/>
        </authorList>
    </citation>
    <scope>IDENTIFICATION</scope>
</reference>
<protein>
    <submittedName>
        <fullName evidence="3">CAP-Gly domain containing linker protein 3</fullName>
    </submittedName>
</protein>
<dbReference type="GO" id="GO:0044091">
    <property type="term" value="P:membrane biogenesis"/>
    <property type="evidence" value="ECO:0007669"/>
    <property type="project" value="Ensembl"/>
</dbReference>
<dbReference type="Proteomes" id="UP000233020">
    <property type="component" value="Unplaced"/>
</dbReference>
<feature type="compositionally biased region" description="Acidic residues" evidence="1">
    <location>
        <begin position="16"/>
        <end position="27"/>
    </location>
</feature>
<gene>
    <name evidence="3" type="primary">CLIP3</name>
</gene>
<dbReference type="GO" id="GO:0005634">
    <property type="term" value="C:nucleus"/>
    <property type="evidence" value="ECO:0007669"/>
    <property type="project" value="TreeGrafter"/>
</dbReference>
<dbReference type="OMA" id="RERPMIH"/>
<dbReference type="SMART" id="SM01052">
    <property type="entry name" value="CAP_GLY"/>
    <property type="match status" value="2"/>
</dbReference>
<feature type="domain" description="CAP-Gly" evidence="2">
    <location>
        <begin position="416"/>
        <end position="458"/>
    </location>
</feature>
<reference evidence="3" key="1">
    <citation type="submission" date="2025-08" db="UniProtKB">
        <authorList>
            <consortium name="Ensembl"/>
        </authorList>
    </citation>
    <scope>IDENTIFICATION</scope>
</reference>
<sequence length="527" mass="57261">MTKTDPAPMAPPPRGEEEEEEEEEEPVPEAPSPTQERRQKPVVHPSAPAPLPKDYASPSFVPMTAACQEILFDLQTTIPELFAMCILRQKAASQRPTSPLHWPMLWNGGPGPTRRRFAQGTPQASRVRLSQQLVALGADVTRSAYFDVPDLRACRVLLKGKPLLLPTCMGNSTCSDFNHGSALHTSRASNLCLGAAKCLLEHGAKPRNRKGQVPAEVVPDPMDMSLDKAEAALVAKELRTLLEEAVPLSCALPKVTLPNYDNVPGNLMLSALGLRLGDRVLLDGQKTGTLRFCGTTEFASGQWVGVELDEPEGKNDGSVGGVRYFICPPKQGLFASVSKISKAVDAPPSSVTSTPRTPRMDFSRVTGKGRREHKGKKKTPSSPSLGSLQQRDGAKAEVGDQVLVAGQKQGIVRFYGKTDFAPGYWYGIELDQPTGKHDGSVFGVRYFTCPPKHGVFAPASRIQRIGGSSDPPGDSVGAKKVHQVTMTQPKRTFTTVRTPKDIASENSISRLLFCCWFPWMLRAEMQS</sequence>
<proteinExistence type="predicted"/>
<feature type="domain" description="CAP-Gly" evidence="2">
    <location>
        <begin position="294"/>
        <end position="336"/>
    </location>
</feature>
<dbReference type="InterPro" id="IPR000938">
    <property type="entry name" value="CAP-Gly_domain"/>
</dbReference>
<feature type="compositionally biased region" description="Basic residues" evidence="1">
    <location>
        <begin position="367"/>
        <end position="379"/>
    </location>
</feature>
<feature type="compositionally biased region" description="Polar residues" evidence="1">
    <location>
        <begin position="380"/>
        <end position="390"/>
    </location>
</feature>
<evidence type="ECO:0000256" key="1">
    <source>
        <dbReference type="SAM" id="MobiDB-lite"/>
    </source>
</evidence>
<evidence type="ECO:0000259" key="2">
    <source>
        <dbReference type="PROSITE" id="PS50245"/>
    </source>
</evidence>
<dbReference type="Pfam" id="PF01302">
    <property type="entry name" value="CAP_GLY"/>
    <property type="match status" value="2"/>
</dbReference>
<keyword evidence="4" id="KW-1185">Reference proteome</keyword>
<dbReference type="GO" id="GO:0055038">
    <property type="term" value="C:recycling endosome membrane"/>
    <property type="evidence" value="ECO:0007669"/>
    <property type="project" value="Ensembl"/>
</dbReference>
<accession>A0A2K5CQ62</accession>
<feature type="region of interest" description="Disordered" evidence="1">
    <location>
        <begin position="345"/>
        <end position="393"/>
    </location>
</feature>
<dbReference type="GeneTree" id="ENSGT00940000159557"/>
<dbReference type="InterPro" id="IPR036859">
    <property type="entry name" value="CAP-Gly_dom_sf"/>
</dbReference>
<dbReference type="PANTHER" id="PTHR18916">
    <property type="entry name" value="DYNACTIN 1-RELATED MICROTUBULE-BINDING"/>
    <property type="match status" value="1"/>
</dbReference>
<dbReference type="Ensembl" id="ENSANAT00000028632.1">
    <property type="protein sequence ID" value="ENSANAP00000010827.1"/>
    <property type="gene ID" value="ENSANAG00000023384.1"/>
</dbReference>
<dbReference type="GO" id="GO:0098840">
    <property type="term" value="P:protein transport along microtubule"/>
    <property type="evidence" value="ECO:0007669"/>
    <property type="project" value="Ensembl"/>
</dbReference>
<dbReference type="PANTHER" id="PTHR18916:SF77">
    <property type="entry name" value="CAP-GLY DOMAIN-CONTAINING LINKER PROTEIN 3"/>
    <property type="match status" value="1"/>
</dbReference>
<organism evidence="3 4">
    <name type="scientific">Aotus nancymaae</name>
    <name type="common">Ma's night monkey</name>
    <dbReference type="NCBI Taxonomy" id="37293"/>
    <lineage>
        <taxon>Eukaryota</taxon>
        <taxon>Metazoa</taxon>
        <taxon>Chordata</taxon>
        <taxon>Craniata</taxon>
        <taxon>Vertebrata</taxon>
        <taxon>Euteleostomi</taxon>
        <taxon>Mammalia</taxon>
        <taxon>Eutheria</taxon>
        <taxon>Euarchontoglires</taxon>
        <taxon>Primates</taxon>
        <taxon>Haplorrhini</taxon>
        <taxon>Platyrrhini</taxon>
        <taxon>Aotidae</taxon>
        <taxon>Aotus</taxon>
    </lineage>
</organism>
<feature type="region of interest" description="Disordered" evidence="1">
    <location>
        <begin position="1"/>
        <end position="54"/>
    </location>
</feature>
<dbReference type="GO" id="GO:0005938">
    <property type="term" value="C:cell cortex"/>
    <property type="evidence" value="ECO:0007669"/>
    <property type="project" value="TreeGrafter"/>
</dbReference>
<feature type="compositionally biased region" description="Low complexity" evidence="1">
    <location>
        <begin position="347"/>
        <end position="357"/>
    </location>
</feature>
<dbReference type="Gene3D" id="2.30.30.190">
    <property type="entry name" value="CAP Gly-rich-like domain"/>
    <property type="match status" value="2"/>
</dbReference>
<dbReference type="PROSITE" id="PS50245">
    <property type="entry name" value="CAP_GLY_2"/>
    <property type="match status" value="2"/>
</dbReference>
<dbReference type="GO" id="GO:0043065">
    <property type="term" value="P:positive regulation of apoptotic process"/>
    <property type="evidence" value="ECO:0007669"/>
    <property type="project" value="Ensembl"/>
</dbReference>
<dbReference type="GO" id="GO:0035371">
    <property type="term" value="C:microtubule plus-end"/>
    <property type="evidence" value="ECO:0007669"/>
    <property type="project" value="TreeGrafter"/>
</dbReference>
<dbReference type="GO" id="GO:0045444">
    <property type="term" value="P:fat cell differentiation"/>
    <property type="evidence" value="ECO:0007669"/>
    <property type="project" value="Ensembl"/>
</dbReference>
<dbReference type="SUPFAM" id="SSF74924">
    <property type="entry name" value="Cap-Gly domain"/>
    <property type="match status" value="2"/>
</dbReference>
<dbReference type="GO" id="GO:0032588">
    <property type="term" value="C:trans-Golgi network membrane"/>
    <property type="evidence" value="ECO:0007669"/>
    <property type="project" value="Ensembl"/>
</dbReference>
<dbReference type="FunFam" id="2.30.30.190:FF:000005">
    <property type="entry name" value="CAP-Gly domain containing linker protein 3"/>
    <property type="match status" value="1"/>
</dbReference>
<dbReference type="GO" id="GO:0031115">
    <property type="term" value="P:negative regulation of microtubule polymerization"/>
    <property type="evidence" value="ECO:0007669"/>
    <property type="project" value="Ensembl"/>
</dbReference>
<name>A0A2K5CQ62_AOTNA</name>
<dbReference type="GO" id="GO:0010828">
    <property type="term" value="P:positive regulation of D-glucose transmembrane transport"/>
    <property type="evidence" value="ECO:0007669"/>
    <property type="project" value="Ensembl"/>
</dbReference>
<dbReference type="GO" id="GO:1903078">
    <property type="term" value="P:positive regulation of protein localization to plasma membrane"/>
    <property type="evidence" value="ECO:0007669"/>
    <property type="project" value="Ensembl"/>
</dbReference>
<dbReference type="GO" id="GO:0031122">
    <property type="term" value="P:cytoplasmic microtubule organization"/>
    <property type="evidence" value="ECO:0007669"/>
    <property type="project" value="TreeGrafter"/>
</dbReference>
<dbReference type="GO" id="GO:0051010">
    <property type="term" value="F:microtubule plus-end binding"/>
    <property type="evidence" value="ECO:0007669"/>
    <property type="project" value="TreeGrafter"/>
</dbReference>
<evidence type="ECO:0000313" key="4">
    <source>
        <dbReference type="Proteomes" id="UP000233020"/>
    </source>
</evidence>
<evidence type="ECO:0000313" key="3">
    <source>
        <dbReference type="Ensembl" id="ENSANAP00000010827.1"/>
    </source>
</evidence>
<dbReference type="GO" id="GO:0045121">
    <property type="term" value="C:membrane raft"/>
    <property type="evidence" value="ECO:0007669"/>
    <property type="project" value="Ensembl"/>
</dbReference>
<dbReference type="GO" id="GO:0035594">
    <property type="term" value="F:ganglioside binding"/>
    <property type="evidence" value="ECO:0007669"/>
    <property type="project" value="Ensembl"/>
</dbReference>
<dbReference type="GO" id="GO:0005886">
    <property type="term" value="C:plasma membrane"/>
    <property type="evidence" value="ECO:0007669"/>
    <property type="project" value="Ensembl"/>
</dbReference>
<dbReference type="PROSITE" id="PS00845">
    <property type="entry name" value="CAP_GLY_1"/>
    <property type="match status" value="2"/>
</dbReference>
<dbReference type="AlphaFoldDB" id="A0A2K5CQ62"/>
<dbReference type="STRING" id="37293.ENSANAP00000010827"/>
<dbReference type="GO" id="GO:0031901">
    <property type="term" value="C:early endosome membrane"/>
    <property type="evidence" value="ECO:0007669"/>
    <property type="project" value="Ensembl"/>
</dbReference>
<dbReference type="GO" id="GO:0045807">
    <property type="term" value="P:positive regulation of endocytosis"/>
    <property type="evidence" value="ECO:0007669"/>
    <property type="project" value="Ensembl"/>
</dbReference>